<proteinExistence type="predicted"/>
<evidence type="ECO:0000313" key="2">
    <source>
        <dbReference type="Proteomes" id="UP000030302"/>
    </source>
</evidence>
<dbReference type="EMBL" id="CP009962">
    <property type="protein sequence ID" value="AIY43523.1"/>
    <property type="molecule type" value="Genomic_DNA"/>
</dbReference>
<reference evidence="2" key="1">
    <citation type="journal article" date="2014" name="Soil Biol. Biochem.">
        <title>Structure and function of bacterial communities in ageing soils: Insights from the Mendocino ecological staircase.</title>
        <authorList>
            <person name="Uroz S."/>
            <person name="Tech J.J."/>
            <person name="Sawaya N.A."/>
            <person name="Frey-Klett P."/>
            <person name="Leveau J.H.J."/>
        </authorList>
    </citation>
    <scope>NUCLEOTIDE SEQUENCE [LARGE SCALE GENOMIC DNA]</scope>
    <source>
        <strain evidence="2">Cal35</strain>
    </source>
</reference>
<dbReference type="Proteomes" id="UP000030302">
    <property type="component" value="Chromosome"/>
</dbReference>
<accession>A0A0A1FFJ8</accession>
<organism evidence="1 2">
    <name type="scientific">Collimonas arenae</name>
    <dbReference type="NCBI Taxonomy" id="279058"/>
    <lineage>
        <taxon>Bacteria</taxon>
        <taxon>Pseudomonadati</taxon>
        <taxon>Pseudomonadota</taxon>
        <taxon>Betaproteobacteria</taxon>
        <taxon>Burkholderiales</taxon>
        <taxon>Oxalobacteraceae</taxon>
        <taxon>Collimonas</taxon>
    </lineage>
</organism>
<keyword evidence="2" id="KW-1185">Reference proteome</keyword>
<dbReference type="KEGG" id="care:LT85_4365"/>
<dbReference type="AlphaFoldDB" id="A0A0A1FFJ8"/>
<protein>
    <submittedName>
        <fullName evidence="1">Uncharacterized protein</fullName>
    </submittedName>
</protein>
<dbReference type="HOGENOM" id="CLU_3097636_0_0_4"/>
<evidence type="ECO:0000313" key="1">
    <source>
        <dbReference type="EMBL" id="AIY43523.1"/>
    </source>
</evidence>
<sequence length="51" mass="5802">MHPFFAGQYAELRLYTHLARGVWLPRDAQKISTASSTYGHVVHGVKFQEKA</sequence>
<dbReference type="STRING" id="279058.LT85_4365"/>
<name>A0A0A1FFJ8_9BURK</name>
<gene>
    <name evidence="1" type="ORF">LT85_4365</name>
</gene>